<dbReference type="Proteomes" id="UP000316621">
    <property type="component" value="Chromosome 2"/>
</dbReference>
<dbReference type="Gramene" id="RZC52465">
    <property type="protein sequence ID" value="RZC52465"/>
    <property type="gene ID" value="C5167_020889"/>
</dbReference>
<accession>A0A4Y7IYG7</accession>
<reference evidence="1 2" key="1">
    <citation type="journal article" date="2018" name="Science">
        <title>The opium poppy genome and morphinan production.</title>
        <authorList>
            <person name="Guo L."/>
            <person name="Winzer T."/>
            <person name="Yang X."/>
            <person name="Li Y."/>
            <person name="Ning Z."/>
            <person name="He Z."/>
            <person name="Teodor R."/>
            <person name="Lu Y."/>
            <person name="Bowser T.A."/>
            <person name="Graham I.A."/>
            <person name="Ye K."/>
        </authorList>
    </citation>
    <scope>NUCLEOTIDE SEQUENCE [LARGE SCALE GENOMIC DNA]</scope>
    <source>
        <strain evidence="2">cv. HN1</strain>
        <tissue evidence="1">Leaves</tissue>
    </source>
</reference>
<keyword evidence="2" id="KW-1185">Reference proteome</keyword>
<gene>
    <name evidence="1" type="ORF">C5167_020889</name>
</gene>
<name>A0A4Y7IYG7_PAPSO</name>
<sequence>MQSILHLKIANTFLQEMLNVLHKGNNRLGYLRLSCHIYHHTIFFRFYDHMRNVINLNIFKSTIYVKKIVIYETIADLR</sequence>
<protein>
    <submittedName>
        <fullName evidence="1">Uncharacterized protein</fullName>
    </submittedName>
</protein>
<evidence type="ECO:0000313" key="1">
    <source>
        <dbReference type="EMBL" id="RZC52465.1"/>
    </source>
</evidence>
<dbReference type="EMBL" id="CM010716">
    <property type="protein sequence ID" value="RZC52465.1"/>
    <property type="molecule type" value="Genomic_DNA"/>
</dbReference>
<organism evidence="1 2">
    <name type="scientific">Papaver somniferum</name>
    <name type="common">Opium poppy</name>
    <dbReference type="NCBI Taxonomy" id="3469"/>
    <lineage>
        <taxon>Eukaryota</taxon>
        <taxon>Viridiplantae</taxon>
        <taxon>Streptophyta</taxon>
        <taxon>Embryophyta</taxon>
        <taxon>Tracheophyta</taxon>
        <taxon>Spermatophyta</taxon>
        <taxon>Magnoliopsida</taxon>
        <taxon>Ranunculales</taxon>
        <taxon>Papaveraceae</taxon>
        <taxon>Papaveroideae</taxon>
        <taxon>Papaver</taxon>
    </lineage>
</organism>
<evidence type="ECO:0000313" key="2">
    <source>
        <dbReference type="Proteomes" id="UP000316621"/>
    </source>
</evidence>
<proteinExistence type="predicted"/>
<dbReference type="AlphaFoldDB" id="A0A4Y7IYG7"/>